<accession>A0A2H0N613</accession>
<dbReference type="EMBL" id="PCWN01000004">
    <property type="protein sequence ID" value="PIR04339.1"/>
    <property type="molecule type" value="Genomic_DNA"/>
</dbReference>
<comment type="caution">
    <text evidence="2">The sequence shown here is derived from an EMBL/GenBank/DDBJ whole genome shotgun (WGS) entry which is preliminary data.</text>
</comment>
<keyword evidence="1" id="KW-0472">Membrane</keyword>
<dbReference type="Proteomes" id="UP000229600">
    <property type="component" value="Unassembled WGS sequence"/>
</dbReference>
<evidence type="ECO:0000256" key="1">
    <source>
        <dbReference type="SAM" id="Phobius"/>
    </source>
</evidence>
<evidence type="ECO:0000313" key="3">
    <source>
        <dbReference type="Proteomes" id="UP000229600"/>
    </source>
</evidence>
<keyword evidence="1" id="KW-1133">Transmembrane helix</keyword>
<gene>
    <name evidence="2" type="ORF">COV59_01230</name>
</gene>
<evidence type="ECO:0000313" key="2">
    <source>
        <dbReference type="EMBL" id="PIR04339.1"/>
    </source>
</evidence>
<dbReference type="AlphaFoldDB" id="A0A2H0N613"/>
<name>A0A2H0N613_9BACT</name>
<reference evidence="2 3" key="1">
    <citation type="submission" date="2017-09" db="EMBL/GenBank/DDBJ databases">
        <title>Depth-based differentiation of microbial function through sediment-hosted aquifers and enrichment of novel symbionts in the deep terrestrial subsurface.</title>
        <authorList>
            <person name="Probst A.J."/>
            <person name="Ladd B."/>
            <person name="Jarett J.K."/>
            <person name="Geller-Mcgrath D.E."/>
            <person name="Sieber C.M."/>
            <person name="Emerson J.B."/>
            <person name="Anantharaman K."/>
            <person name="Thomas B.C."/>
            <person name="Malmstrom R."/>
            <person name="Stieglmeier M."/>
            <person name="Klingl A."/>
            <person name="Woyke T."/>
            <person name="Ryan C.M."/>
            <person name="Banfield J.F."/>
        </authorList>
    </citation>
    <scope>NUCLEOTIDE SEQUENCE [LARGE SCALE GENOMIC DNA]</scope>
    <source>
        <strain evidence="2">CG11_big_fil_rev_8_21_14_0_20_39_34</strain>
    </source>
</reference>
<sequence length="154" mass="17784">MKFNFDKRRVIIAFTVLIVSYLSVIVIASVYMYILWESAGPFCDEHNVVSIPNPEKNMDASVYKYGCGVPTDPLIIVTLESTDKQKQDEHSEEDTIFGFENEDPKLNVKWIDSNKLLISYSIPDKQIYFSTTSLYGVSIEYKKVPGYFLSEREW</sequence>
<organism evidence="2 3">
    <name type="scientific">Candidatus Magasanikbacteria bacterium CG11_big_fil_rev_8_21_14_0_20_39_34</name>
    <dbReference type="NCBI Taxonomy" id="1974653"/>
    <lineage>
        <taxon>Bacteria</taxon>
        <taxon>Candidatus Magasanikiibacteriota</taxon>
    </lineage>
</organism>
<keyword evidence="1" id="KW-0812">Transmembrane</keyword>
<feature type="transmembrane region" description="Helical" evidence="1">
    <location>
        <begin position="12"/>
        <end position="36"/>
    </location>
</feature>
<proteinExistence type="predicted"/>
<protein>
    <submittedName>
        <fullName evidence="2">Uncharacterized protein</fullName>
    </submittedName>
</protein>